<dbReference type="EMBL" id="LKEB01000103">
    <property type="protein sequence ID" value="ROV89730.1"/>
    <property type="molecule type" value="Genomic_DNA"/>
</dbReference>
<dbReference type="Proteomes" id="UP000285146">
    <property type="component" value="Unassembled WGS sequence"/>
</dbReference>
<comment type="caution">
    <text evidence="1">The sequence shown here is derived from an EMBL/GenBank/DDBJ whole genome shotgun (WGS) entry which is preliminary data.</text>
</comment>
<organism evidence="1 2">
    <name type="scientific">Cytospora leucostoma</name>
    <dbReference type="NCBI Taxonomy" id="1230097"/>
    <lineage>
        <taxon>Eukaryota</taxon>
        <taxon>Fungi</taxon>
        <taxon>Dikarya</taxon>
        <taxon>Ascomycota</taxon>
        <taxon>Pezizomycotina</taxon>
        <taxon>Sordariomycetes</taxon>
        <taxon>Sordariomycetidae</taxon>
        <taxon>Diaporthales</taxon>
        <taxon>Cytosporaceae</taxon>
        <taxon>Cytospora</taxon>
    </lineage>
</organism>
<protein>
    <submittedName>
        <fullName evidence="1">Uncharacterized protein</fullName>
    </submittedName>
</protein>
<evidence type="ECO:0000313" key="2">
    <source>
        <dbReference type="Proteomes" id="UP000285146"/>
    </source>
</evidence>
<gene>
    <name evidence="1" type="ORF">VPNG_10175</name>
</gene>
<sequence>MPQDSGSATQYGSDISHASNNCSMDQVNDAVTDACEASLSSFLTKLEAELRAEIQREISDSTNEASQQYMTALRVFLSDQTLQTGSRYQGQQQKSQVFSEMLDLHGGFQQWCARQAVAREVEDAKLRVEAIYSSGILQNIVPMDQLVLDRYWNSLGMFVGLGGALATPLLPILPSRERVEFLGVARLSLDNALDARHHSTPDGCR</sequence>
<proteinExistence type="predicted"/>
<dbReference type="InParanoid" id="A0A423VFL3"/>
<accession>A0A423VFL3</accession>
<dbReference type="AlphaFoldDB" id="A0A423VFL3"/>
<evidence type="ECO:0000313" key="1">
    <source>
        <dbReference type="EMBL" id="ROV89730.1"/>
    </source>
</evidence>
<name>A0A423VFL3_9PEZI</name>
<keyword evidence="2" id="KW-1185">Reference proteome</keyword>
<reference evidence="1 2" key="1">
    <citation type="submission" date="2015-09" db="EMBL/GenBank/DDBJ databases">
        <title>Host preference determinants of Valsa canker pathogens revealed by comparative genomics.</title>
        <authorList>
            <person name="Yin Z."/>
            <person name="Huang L."/>
        </authorList>
    </citation>
    <scope>NUCLEOTIDE SEQUENCE [LARGE SCALE GENOMIC DNA]</scope>
    <source>
        <strain evidence="1 2">SXYLt</strain>
    </source>
</reference>